<feature type="compositionally biased region" description="Basic and acidic residues" evidence="3">
    <location>
        <begin position="59"/>
        <end position="69"/>
    </location>
</feature>
<evidence type="ECO:0000313" key="5">
    <source>
        <dbReference type="EMBL" id="UZJ25315.1"/>
    </source>
</evidence>
<dbReference type="PANTHER" id="PTHR37042">
    <property type="entry name" value="OUTER MEMBRANE PROTEIN RV1973"/>
    <property type="match status" value="1"/>
</dbReference>
<accession>A0ABY6P0X8</accession>
<proteinExistence type="predicted"/>
<organism evidence="5 6">
    <name type="scientific">Rhodococcus antarcticus</name>
    <dbReference type="NCBI Taxonomy" id="2987751"/>
    <lineage>
        <taxon>Bacteria</taxon>
        <taxon>Bacillati</taxon>
        <taxon>Actinomycetota</taxon>
        <taxon>Actinomycetes</taxon>
        <taxon>Mycobacteriales</taxon>
        <taxon>Nocardiaceae</taxon>
        <taxon>Rhodococcus</taxon>
    </lineage>
</organism>
<keyword evidence="4" id="KW-0812">Transmembrane</keyword>
<feature type="region of interest" description="Disordered" evidence="3">
    <location>
        <begin position="1"/>
        <end position="94"/>
    </location>
</feature>
<evidence type="ECO:0000256" key="3">
    <source>
        <dbReference type="SAM" id="MobiDB-lite"/>
    </source>
</evidence>
<evidence type="ECO:0000256" key="4">
    <source>
        <dbReference type="SAM" id="Phobius"/>
    </source>
</evidence>
<evidence type="ECO:0000256" key="2">
    <source>
        <dbReference type="ARBA" id="ARBA00023136"/>
    </source>
</evidence>
<protein>
    <recommendedName>
        <fullName evidence="7">Mce-associated membrane protein</fullName>
    </recommendedName>
</protein>
<dbReference type="EMBL" id="CP110615">
    <property type="protein sequence ID" value="UZJ25315.1"/>
    <property type="molecule type" value="Genomic_DNA"/>
</dbReference>
<evidence type="ECO:0000313" key="6">
    <source>
        <dbReference type="Proteomes" id="UP001164965"/>
    </source>
</evidence>
<feature type="transmembrane region" description="Helical" evidence="4">
    <location>
        <begin position="146"/>
        <end position="165"/>
    </location>
</feature>
<sequence>MAGTRIVGPAGPAGPAGDDEDVVDAPAQPLVESTRPPAPTAAPVDTPAVPEPQPEPEPVEPHPESHPEPEPVAPELEPEPVEPHPAPEPAISAVPTPPVVIRKVPRATPVVPGESALGEPAPEGTAAPATDPGATPPARRRGLRTAAVMAVLAVLLGAFAVVAALEPGVRTAAGSGNTALVDTAATDEVAAAAVDVLQKTYSYSFSTIDADLTAATDLMTPEMASKIEATRATTVSAVTQAKTTSKAQVTADGVKLLQGDRAEVVAFVVVTSDNAGTALAPVPLRFTAQLQRVDGTWKLADLTPL</sequence>
<keyword evidence="6" id="KW-1185">Reference proteome</keyword>
<reference evidence="5" key="1">
    <citation type="submission" date="2022-10" db="EMBL/GenBank/DDBJ databases">
        <title>Rhodococcus sp.75.</title>
        <authorList>
            <person name="Sun M."/>
        </authorList>
    </citation>
    <scope>NUCLEOTIDE SEQUENCE</scope>
    <source>
        <strain evidence="5">75</strain>
    </source>
</reference>
<evidence type="ECO:0008006" key="7">
    <source>
        <dbReference type="Google" id="ProtNLM"/>
    </source>
</evidence>
<gene>
    <name evidence="5" type="ORF">RHODO2019_02215</name>
</gene>
<dbReference type="RefSeq" id="WP_265383421.1">
    <property type="nucleotide sequence ID" value="NZ_CP110615.1"/>
</dbReference>
<name>A0ABY6P0X8_9NOCA</name>
<dbReference type="SUPFAM" id="SSF54427">
    <property type="entry name" value="NTF2-like"/>
    <property type="match status" value="1"/>
</dbReference>
<evidence type="ECO:0000256" key="1">
    <source>
        <dbReference type="ARBA" id="ARBA00004370"/>
    </source>
</evidence>
<dbReference type="InterPro" id="IPR032710">
    <property type="entry name" value="NTF2-like_dom_sf"/>
</dbReference>
<comment type="subcellular location">
    <subcellularLocation>
        <location evidence="1">Membrane</location>
    </subcellularLocation>
</comment>
<dbReference type="PANTHER" id="PTHR37042:SF4">
    <property type="entry name" value="OUTER MEMBRANE PROTEIN RV1973"/>
    <property type="match status" value="1"/>
</dbReference>
<feature type="compositionally biased region" description="Low complexity" evidence="3">
    <location>
        <begin position="116"/>
        <end position="137"/>
    </location>
</feature>
<feature type="region of interest" description="Disordered" evidence="3">
    <location>
        <begin position="110"/>
        <end position="140"/>
    </location>
</feature>
<dbReference type="Proteomes" id="UP001164965">
    <property type="component" value="Chromosome"/>
</dbReference>
<keyword evidence="4" id="KW-1133">Transmembrane helix</keyword>
<keyword evidence="2 4" id="KW-0472">Membrane</keyword>